<feature type="domain" description="Rhodopsin" evidence="2">
    <location>
        <begin position="43"/>
        <end position="276"/>
    </location>
</feature>
<accession>A0A8K0SER8</accession>
<dbReference type="Pfam" id="PF20684">
    <property type="entry name" value="Fung_rhodopsin"/>
    <property type="match status" value="1"/>
</dbReference>
<evidence type="ECO:0000313" key="3">
    <source>
        <dbReference type="EMBL" id="KAH7304255.1"/>
    </source>
</evidence>
<dbReference type="InterPro" id="IPR049326">
    <property type="entry name" value="Rhodopsin_dom_fungi"/>
</dbReference>
<keyword evidence="1" id="KW-1133">Transmembrane helix</keyword>
<keyword evidence="1" id="KW-0812">Transmembrane</keyword>
<gene>
    <name evidence="3" type="ORF">B0I35DRAFT_445395</name>
</gene>
<feature type="transmembrane region" description="Helical" evidence="1">
    <location>
        <begin position="179"/>
        <end position="203"/>
    </location>
</feature>
<protein>
    <recommendedName>
        <fullName evidence="2">Rhodopsin domain-containing protein</fullName>
    </recommendedName>
</protein>
<sequence>MLGFLAARSASEPPDASSRNMNPVIQILTWLLLALTSLMIGFRLMVRFVIKENSNLTKDDVIISIAFLLGIGESATMIIPQSDIFGRDMSDITDEKLRTGYQVGYARDMLFVLCICFSKLSVCESLLSLTPDQVHRRVITTLDCLIAAVGISTTLATAFQCGSSSPWDAEAVCFNQRAFLYFVSFSIIATDVLLIATAIWIIYPLHMVLSIRLKILTFYAFRISVVAASSCQIYYIPLLFGENFTYEAYPYYISMQLVQFCSVTAACAVYFWPFLRSLRSGLMHADASSLATQYPLSTLSCAYPSRFTVSANINSSTRNEIREGYIEITRGYEVSVLRGDQGKHAS</sequence>
<feature type="transmembrane region" description="Helical" evidence="1">
    <location>
        <begin position="61"/>
        <end position="79"/>
    </location>
</feature>
<proteinExistence type="predicted"/>
<evidence type="ECO:0000259" key="2">
    <source>
        <dbReference type="Pfam" id="PF20684"/>
    </source>
</evidence>
<feature type="transmembrane region" description="Helical" evidence="1">
    <location>
        <begin position="109"/>
        <end position="127"/>
    </location>
</feature>
<feature type="transmembrane region" description="Helical" evidence="1">
    <location>
        <begin position="215"/>
        <end position="236"/>
    </location>
</feature>
<dbReference type="EMBL" id="JAGPNK010000024">
    <property type="protein sequence ID" value="KAH7304255.1"/>
    <property type="molecule type" value="Genomic_DNA"/>
</dbReference>
<dbReference type="PANTHER" id="PTHR38794:SF1">
    <property type="entry name" value="INTEGRAL MEMBRANE PROTEIN"/>
    <property type="match status" value="1"/>
</dbReference>
<keyword evidence="4" id="KW-1185">Reference proteome</keyword>
<dbReference type="PANTHER" id="PTHR38794">
    <property type="entry name" value="INTEGRAL MEMBRANE PROTEIN"/>
    <property type="match status" value="1"/>
</dbReference>
<feature type="transmembrane region" description="Helical" evidence="1">
    <location>
        <begin position="139"/>
        <end position="159"/>
    </location>
</feature>
<name>A0A8K0SER8_9HYPO</name>
<organism evidence="3 4">
    <name type="scientific">Stachybotrys elegans</name>
    <dbReference type="NCBI Taxonomy" id="80388"/>
    <lineage>
        <taxon>Eukaryota</taxon>
        <taxon>Fungi</taxon>
        <taxon>Dikarya</taxon>
        <taxon>Ascomycota</taxon>
        <taxon>Pezizomycotina</taxon>
        <taxon>Sordariomycetes</taxon>
        <taxon>Hypocreomycetidae</taxon>
        <taxon>Hypocreales</taxon>
        <taxon>Stachybotryaceae</taxon>
        <taxon>Stachybotrys</taxon>
    </lineage>
</organism>
<reference evidence="3" key="1">
    <citation type="journal article" date="2021" name="Nat. Commun.">
        <title>Genetic determinants of endophytism in the Arabidopsis root mycobiome.</title>
        <authorList>
            <person name="Mesny F."/>
            <person name="Miyauchi S."/>
            <person name="Thiergart T."/>
            <person name="Pickel B."/>
            <person name="Atanasova L."/>
            <person name="Karlsson M."/>
            <person name="Huettel B."/>
            <person name="Barry K.W."/>
            <person name="Haridas S."/>
            <person name="Chen C."/>
            <person name="Bauer D."/>
            <person name="Andreopoulos W."/>
            <person name="Pangilinan J."/>
            <person name="LaButti K."/>
            <person name="Riley R."/>
            <person name="Lipzen A."/>
            <person name="Clum A."/>
            <person name="Drula E."/>
            <person name="Henrissat B."/>
            <person name="Kohler A."/>
            <person name="Grigoriev I.V."/>
            <person name="Martin F.M."/>
            <person name="Hacquard S."/>
        </authorList>
    </citation>
    <scope>NUCLEOTIDE SEQUENCE</scope>
    <source>
        <strain evidence="3">MPI-CAGE-CH-0235</strain>
    </source>
</reference>
<feature type="transmembrane region" description="Helical" evidence="1">
    <location>
        <begin position="27"/>
        <end position="49"/>
    </location>
</feature>
<evidence type="ECO:0000256" key="1">
    <source>
        <dbReference type="SAM" id="Phobius"/>
    </source>
</evidence>
<dbReference type="AlphaFoldDB" id="A0A8K0SER8"/>
<keyword evidence="1" id="KW-0472">Membrane</keyword>
<feature type="transmembrane region" description="Helical" evidence="1">
    <location>
        <begin position="256"/>
        <end position="275"/>
    </location>
</feature>
<evidence type="ECO:0000313" key="4">
    <source>
        <dbReference type="Proteomes" id="UP000813444"/>
    </source>
</evidence>
<comment type="caution">
    <text evidence="3">The sequence shown here is derived from an EMBL/GenBank/DDBJ whole genome shotgun (WGS) entry which is preliminary data.</text>
</comment>
<dbReference type="Proteomes" id="UP000813444">
    <property type="component" value="Unassembled WGS sequence"/>
</dbReference>
<dbReference type="OrthoDB" id="3918601at2759"/>